<name>A0A6S7IAK4_PARCT</name>
<evidence type="ECO:0000313" key="1">
    <source>
        <dbReference type="EMBL" id="CAB4014766.1"/>
    </source>
</evidence>
<reference evidence="1" key="1">
    <citation type="submission" date="2020-04" db="EMBL/GenBank/DDBJ databases">
        <authorList>
            <person name="Alioto T."/>
            <person name="Alioto T."/>
            <person name="Gomez Garrido J."/>
        </authorList>
    </citation>
    <scope>NUCLEOTIDE SEQUENCE</scope>
    <source>
        <strain evidence="1">A484AB</strain>
    </source>
</reference>
<keyword evidence="2" id="KW-1185">Reference proteome</keyword>
<accession>A0A6S7IAK4</accession>
<proteinExistence type="predicted"/>
<dbReference type="Proteomes" id="UP001152795">
    <property type="component" value="Unassembled WGS sequence"/>
</dbReference>
<gene>
    <name evidence="1" type="ORF">PACLA_8A055237</name>
</gene>
<feature type="non-terminal residue" evidence="1">
    <location>
        <position position="1"/>
    </location>
</feature>
<protein>
    <submittedName>
        <fullName evidence="1">Uncharacterized protein</fullName>
    </submittedName>
</protein>
<dbReference type="AlphaFoldDB" id="A0A6S7IAK4"/>
<dbReference type="EMBL" id="CACRXK020008437">
    <property type="protein sequence ID" value="CAB4014766.1"/>
    <property type="molecule type" value="Genomic_DNA"/>
</dbReference>
<sequence length="208" mass="24023">MCKDCTPVIEKTSWENKFQLFLSELKEAIDIYFAEKTVTTIRMKAVRISGAYHYRNDTCSGPLKPCTRQIDQYRTQIYANLIISEYISEKSHIVKHIGFRISRIIFRLLRDILLERTFFRSDTLHNYIDYIGRKKQVNIKTTTGGCLYSSCRICSLCNVTLFLHLHHGKCKLSNVVSCDKVALLKSIRWSAKTAAGVPQGRSYELIDL</sequence>
<comment type="caution">
    <text evidence="1">The sequence shown here is derived from an EMBL/GenBank/DDBJ whole genome shotgun (WGS) entry which is preliminary data.</text>
</comment>
<organism evidence="1 2">
    <name type="scientific">Paramuricea clavata</name>
    <name type="common">Red gorgonian</name>
    <name type="synonym">Violescent sea-whip</name>
    <dbReference type="NCBI Taxonomy" id="317549"/>
    <lineage>
        <taxon>Eukaryota</taxon>
        <taxon>Metazoa</taxon>
        <taxon>Cnidaria</taxon>
        <taxon>Anthozoa</taxon>
        <taxon>Octocorallia</taxon>
        <taxon>Malacalcyonacea</taxon>
        <taxon>Plexauridae</taxon>
        <taxon>Paramuricea</taxon>
    </lineage>
</organism>
<evidence type="ECO:0000313" key="2">
    <source>
        <dbReference type="Proteomes" id="UP001152795"/>
    </source>
</evidence>